<dbReference type="AlphaFoldDB" id="A0A9D4QUL0"/>
<accession>A0A9D4QUL0</accession>
<organism evidence="1 2">
    <name type="scientific">Dreissena polymorpha</name>
    <name type="common">Zebra mussel</name>
    <name type="synonym">Mytilus polymorpha</name>
    <dbReference type="NCBI Taxonomy" id="45954"/>
    <lineage>
        <taxon>Eukaryota</taxon>
        <taxon>Metazoa</taxon>
        <taxon>Spiralia</taxon>
        <taxon>Lophotrochozoa</taxon>
        <taxon>Mollusca</taxon>
        <taxon>Bivalvia</taxon>
        <taxon>Autobranchia</taxon>
        <taxon>Heteroconchia</taxon>
        <taxon>Euheterodonta</taxon>
        <taxon>Imparidentia</taxon>
        <taxon>Neoheterodontei</taxon>
        <taxon>Myida</taxon>
        <taxon>Dreissenoidea</taxon>
        <taxon>Dreissenidae</taxon>
        <taxon>Dreissena</taxon>
    </lineage>
</organism>
<evidence type="ECO:0000313" key="1">
    <source>
        <dbReference type="EMBL" id="KAH3844079.1"/>
    </source>
</evidence>
<evidence type="ECO:0000313" key="2">
    <source>
        <dbReference type="Proteomes" id="UP000828390"/>
    </source>
</evidence>
<name>A0A9D4QUL0_DREPO</name>
<sequence>MHVIIFSDSVDLVTSELPVVIVLNHAEPARCGDPPPVLPSIQYIDLHGVKCSSSWLRSLFSTLLTLDHEVQCIITYCYITSTVEGSDRESTELISTNIRTGFNNTFYAQLSLYSFMFGETLHVFGEALHGLNIKLLRINEEYAIANRSHFVAFLYKSLPSLSSLETLDVCVDDISPDLCEYLHSLHIKSVTLSQKGRSRGVIVNHVSQLSQVLISHTQMEAIIIDVNAHPDLLEALCGRNINSLCLYGSGEHLEVKNVSALCRSLSSLKQLDKLDVIVNNDSPGLWQALHGLNIKSLSLSGGETGLIVNHVLALAQLLASLIHLETLSIKVSEYNPCLWEAIHGLNIKCLSLCNLGQLDHISSLSQSLASLTNLETLCVKFSCAGVPRLLETGCGLNITCLSIEASGTCQQLWEALIGLNIQSLSMSGFLHMRKNIQEEHTISPSLSSLSQLQMLTLYVSDFYDIQLPQSLKYLNIYWRGEMDTFSLSNIVNTLSACTQRFEIKLECSVKFYDSIEGYKIKMETLKNVKMTRFLIYTWKPSIGNGSDWFVQKVVVGVDGNHDDDIGDDKLYKQFIDDVADLHRISVRFRIN</sequence>
<keyword evidence="2" id="KW-1185">Reference proteome</keyword>
<proteinExistence type="predicted"/>
<dbReference type="SUPFAM" id="SSF52047">
    <property type="entry name" value="RNI-like"/>
    <property type="match status" value="2"/>
</dbReference>
<protein>
    <submittedName>
        <fullName evidence="1">Uncharacterized protein</fullName>
    </submittedName>
</protein>
<gene>
    <name evidence="1" type="ORF">DPMN_086331</name>
</gene>
<dbReference type="Proteomes" id="UP000828390">
    <property type="component" value="Unassembled WGS sequence"/>
</dbReference>
<reference evidence="1" key="2">
    <citation type="submission" date="2020-11" db="EMBL/GenBank/DDBJ databases">
        <authorList>
            <person name="McCartney M.A."/>
            <person name="Auch B."/>
            <person name="Kono T."/>
            <person name="Mallez S."/>
            <person name="Becker A."/>
            <person name="Gohl D.M."/>
            <person name="Silverstein K.A.T."/>
            <person name="Koren S."/>
            <person name="Bechman K.B."/>
            <person name="Herman A."/>
            <person name="Abrahante J.E."/>
            <person name="Garbe J."/>
        </authorList>
    </citation>
    <scope>NUCLEOTIDE SEQUENCE</scope>
    <source>
        <strain evidence="1">Duluth1</strain>
        <tissue evidence="1">Whole animal</tissue>
    </source>
</reference>
<comment type="caution">
    <text evidence="1">The sequence shown here is derived from an EMBL/GenBank/DDBJ whole genome shotgun (WGS) entry which is preliminary data.</text>
</comment>
<dbReference type="EMBL" id="JAIWYP010000003">
    <property type="protein sequence ID" value="KAH3844079.1"/>
    <property type="molecule type" value="Genomic_DNA"/>
</dbReference>
<reference evidence="1" key="1">
    <citation type="journal article" date="2019" name="bioRxiv">
        <title>The Genome of the Zebra Mussel, Dreissena polymorpha: A Resource for Invasive Species Research.</title>
        <authorList>
            <person name="McCartney M.A."/>
            <person name="Auch B."/>
            <person name="Kono T."/>
            <person name="Mallez S."/>
            <person name="Zhang Y."/>
            <person name="Obille A."/>
            <person name="Becker A."/>
            <person name="Abrahante J.E."/>
            <person name="Garbe J."/>
            <person name="Badalamenti J.P."/>
            <person name="Herman A."/>
            <person name="Mangelson H."/>
            <person name="Liachko I."/>
            <person name="Sullivan S."/>
            <person name="Sone E.D."/>
            <person name="Koren S."/>
            <person name="Silverstein K.A.T."/>
            <person name="Beckman K.B."/>
            <person name="Gohl D.M."/>
        </authorList>
    </citation>
    <scope>NUCLEOTIDE SEQUENCE</scope>
    <source>
        <strain evidence="1">Duluth1</strain>
        <tissue evidence="1">Whole animal</tissue>
    </source>
</reference>